<dbReference type="SUPFAM" id="SSF52313">
    <property type="entry name" value="Ribosomal protein S2"/>
    <property type="match status" value="1"/>
</dbReference>
<keyword evidence="2" id="KW-1185">Reference proteome</keyword>
<accession>A0A5D3AXB3</accession>
<evidence type="ECO:0000313" key="2">
    <source>
        <dbReference type="Proteomes" id="UP000322245"/>
    </source>
</evidence>
<name>A0A5D3AXB3_9TREE</name>
<dbReference type="InterPro" id="IPR023591">
    <property type="entry name" value="Ribosomal_uS2_flav_dom_sf"/>
</dbReference>
<protein>
    <submittedName>
        <fullName evidence="1">Uncharacterized protein</fullName>
    </submittedName>
</protein>
<organism evidence="1 2">
    <name type="scientific">Cryptococcus floricola</name>
    <dbReference type="NCBI Taxonomy" id="2591691"/>
    <lineage>
        <taxon>Eukaryota</taxon>
        <taxon>Fungi</taxon>
        <taxon>Dikarya</taxon>
        <taxon>Basidiomycota</taxon>
        <taxon>Agaricomycotina</taxon>
        <taxon>Tremellomycetes</taxon>
        <taxon>Tremellales</taxon>
        <taxon>Cryptococcaceae</taxon>
        <taxon>Cryptococcus</taxon>
    </lineage>
</organism>
<dbReference type="AlphaFoldDB" id="A0A5D3AXB3"/>
<evidence type="ECO:0000313" key="1">
    <source>
        <dbReference type="EMBL" id="TYJ54486.1"/>
    </source>
</evidence>
<comment type="caution">
    <text evidence="1">The sequence shown here is derived from an EMBL/GenBank/DDBJ whole genome shotgun (WGS) entry which is preliminary data.</text>
</comment>
<gene>
    <name evidence="1" type="ORF">B9479_004810</name>
</gene>
<sequence>MLGRVGGTATGGSVLWERSDNTLGWAGGGGGGAIFRGGIHVLNVGKTWDKLVLAARILATIENPNDVWGEPIESHNHA</sequence>
<reference evidence="1 2" key="1">
    <citation type="submission" date="2017-05" db="EMBL/GenBank/DDBJ databases">
        <title>The Genome Sequence of Tsuchiyaea wingfieldii DSM 27421.</title>
        <authorList>
            <person name="Cuomo C."/>
            <person name="Passer A."/>
            <person name="Billmyre B."/>
            <person name="Heitman J."/>
        </authorList>
    </citation>
    <scope>NUCLEOTIDE SEQUENCE [LARGE SCALE GENOMIC DNA]</scope>
    <source>
        <strain evidence="1 2">DSM 27421</strain>
    </source>
</reference>
<dbReference type="Gene3D" id="3.40.50.10490">
    <property type="entry name" value="Glucose-6-phosphate isomerase like protein, domain 1"/>
    <property type="match status" value="1"/>
</dbReference>
<dbReference type="Proteomes" id="UP000322245">
    <property type="component" value="Unassembled WGS sequence"/>
</dbReference>
<proteinExistence type="predicted"/>
<dbReference type="EMBL" id="NIDF01000059">
    <property type="protein sequence ID" value="TYJ54486.1"/>
    <property type="molecule type" value="Genomic_DNA"/>
</dbReference>